<keyword evidence="3" id="KW-1185">Reference proteome</keyword>
<evidence type="ECO:0000313" key="2">
    <source>
        <dbReference type="EMBL" id="GAB36679.1"/>
    </source>
</evidence>
<comment type="caution">
    <text evidence="2">The sequence shown here is derived from an EMBL/GenBank/DDBJ whole genome shotgun (WGS) entry which is preliminary data.</text>
</comment>
<reference evidence="2" key="1">
    <citation type="submission" date="2012-02" db="EMBL/GenBank/DDBJ databases">
        <title>Whole genome shotgun sequence of Gordonia otitidis NBRC 100426.</title>
        <authorList>
            <person name="Yoshida I."/>
            <person name="Hosoyama A."/>
            <person name="Tsuchikane K."/>
            <person name="Katsumata H."/>
            <person name="Yamazaki S."/>
            <person name="Fujita N."/>
        </authorList>
    </citation>
    <scope>NUCLEOTIDE SEQUENCE [LARGE SCALE GENOMIC DNA]</scope>
    <source>
        <strain evidence="2">NBRC 100426</strain>
    </source>
</reference>
<dbReference type="EMBL" id="BAFB01000232">
    <property type="protein sequence ID" value="GAB36679.1"/>
    <property type="molecule type" value="Genomic_DNA"/>
</dbReference>
<organism evidence="2 3">
    <name type="scientific">Gordonia otitidis (strain DSM 44809 / CCUG 52243 / JCM 12355 / NBRC 100426 / IFM 10032)</name>
    <dbReference type="NCBI Taxonomy" id="1108044"/>
    <lineage>
        <taxon>Bacteria</taxon>
        <taxon>Bacillati</taxon>
        <taxon>Actinomycetota</taxon>
        <taxon>Actinomycetes</taxon>
        <taxon>Mycobacteriales</taxon>
        <taxon>Gordoniaceae</taxon>
        <taxon>Gordonia</taxon>
    </lineage>
</organism>
<dbReference type="Gene3D" id="3.40.50.1820">
    <property type="entry name" value="alpha/beta hydrolase"/>
    <property type="match status" value="1"/>
</dbReference>
<evidence type="ECO:0000259" key="1">
    <source>
        <dbReference type="Pfam" id="PF12146"/>
    </source>
</evidence>
<dbReference type="Proteomes" id="UP000005038">
    <property type="component" value="Unassembled WGS sequence"/>
</dbReference>
<dbReference type="RefSeq" id="WP_007240841.1">
    <property type="nucleotide sequence ID" value="NZ_BAFB01000232.1"/>
</dbReference>
<gene>
    <name evidence="2" type="ORF">GOOTI_232_00370</name>
</gene>
<dbReference type="InterPro" id="IPR029058">
    <property type="entry name" value="AB_hydrolase_fold"/>
</dbReference>
<feature type="domain" description="Serine aminopeptidase S33" evidence="1">
    <location>
        <begin position="70"/>
        <end position="118"/>
    </location>
</feature>
<dbReference type="Pfam" id="PF12146">
    <property type="entry name" value="Hydrolase_4"/>
    <property type="match status" value="1"/>
</dbReference>
<proteinExistence type="predicted"/>
<dbReference type="STRING" id="1108044.GOOTI_232_00370"/>
<dbReference type="AlphaFoldDB" id="H5TT71"/>
<dbReference type="OrthoDB" id="3366509at2"/>
<sequence length="195" mass="21770">MTPRLTVLVLPGGTDHSYRPFSPTQGTALRMYPFTWSIRARFRGAVDVRQVRYRVYGWNGGQESPMPYARAALDEITSEHPGVPVALIGHSMGGRVAAHLGADARVVAILALAPWWQHHDWRRIRRGVRVRAIHGDADTLTSPRRTAEGIAELRDNGYDATFVSVPHGHHAMLDHVLLWQDAALEFVRRAIDDVG</sequence>
<protein>
    <recommendedName>
        <fullName evidence="1">Serine aminopeptidase S33 domain-containing protein</fullName>
    </recommendedName>
</protein>
<accession>H5TT71</accession>
<name>H5TT71_GORO1</name>
<dbReference type="SUPFAM" id="SSF53474">
    <property type="entry name" value="alpha/beta-Hydrolases"/>
    <property type="match status" value="1"/>
</dbReference>
<evidence type="ECO:0000313" key="3">
    <source>
        <dbReference type="Proteomes" id="UP000005038"/>
    </source>
</evidence>
<dbReference type="InterPro" id="IPR022742">
    <property type="entry name" value="Hydrolase_4"/>
</dbReference>